<feature type="signal peptide" evidence="1">
    <location>
        <begin position="1"/>
        <end position="18"/>
    </location>
</feature>
<keyword evidence="1" id="KW-0732">Signal</keyword>
<sequence>MEFKVVFMTSLLVSVALAAPKMVSHDGETTATTTASPIKPDAPIGNHKDCRRPTFYACSTSCQDLGYATGHCKIIDGEKKCVCTDKCCPTSKGLAGDLLRKADKGVGKG</sequence>
<evidence type="ECO:0000313" key="5">
    <source>
        <dbReference type="Proteomes" id="UP000659654"/>
    </source>
</evidence>
<dbReference type="SMR" id="A0A1I7SBL9"/>
<evidence type="ECO:0000313" key="3">
    <source>
        <dbReference type="EMBL" id="CAG9114464.1"/>
    </source>
</evidence>
<dbReference type="WBParaSite" id="BXY_1041800.1">
    <property type="protein sequence ID" value="BXY_1041800.1"/>
    <property type="gene ID" value="BXY_1041800"/>
</dbReference>
<proteinExistence type="predicted"/>
<reference evidence="6" key="1">
    <citation type="submission" date="2016-11" db="UniProtKB">
        <authorList>
            <consortium name="WormBaseParasite"/>
        </authorList>
    </citation>
    <scope>IDENTIFICATION</scope>
</reference>
<dbReference type="Proteomes" id="UP000659654">
    <property type="component" value="Unassembled WGS sequence"/>
</dbReference>
<organism evidence="4 6">
    <name type="scientific">Bursaphelenchus xylophilus</name>
    <name type="common">Pinewood nematode worm</name>
    <name type="synonym">Aphelenchoides xylophilus</name>
    <dbReference type="NCBI Taxonomy" id="6326"/>
    <lineage>
        <taxon>Eukaryota</taxon>
        <taxon>Metazoa</taxon>
        <taxon>Ecdysozoa</taxon>
        <taxon>Nematoda</taxon>
        <taxon>Chromadorea</taxon>
        <taxon>Rhabditida</taxon>
        <taxon>Tylenchina</taxon>
        <taxon>Tylenchomorpha</taxon>
        <taxon>Aphelenchoidea</taxon>
        <taxon>Aphelenchoididae</taxon>
        <taxon>Bursaphelenchus</taxon>
    </lineage>
</organism>
<reference evidence="3" key="2">
    <citation type="submission" date="2020-08" db="EMBL/GenBank/DDBJ databases">
        <authorList>
            <person name="Kikuchi T."/>
        </authorList>
    </citation>
    <scope>NUCLEOTIDE SEQUENCE</scope>
    <source>
        <strain evidence="2">Ka4C1</strain>
    </source>
</reference>
<evidence type="ECO:0000313" key="2">
    <source>
        <dbReference type="EMBL" id="CAD5225374.1"/>
    </source>
</evidence>
<keyword evidence="5" id="KW-1185">Reference proteome</keyword>
<evidence type="ECO:0000313" key="4">
    <source>
        <dbReference type="Proteomes" id="UP000095284"/>
    </source>
</evidence>
<accession>A0A1I7SBL9</accession>
<protein>
    <submittedName>
        <fullName evidence="2">(pine wood nematode) hypothetical protein</fullName>
    </submittedName>
</protein>
<dbReference type="EMBL" id="CAJFDI010000004">
    <property type="protein sequence ID" value="CAD5225374.1"/>
    <property type="molecule type" value="Genomic_DNA"/>
</dbReference>
<dbReference type="EMBL" id="CAJFCV020000004">
    <property type="protein sequence ID" value="CAG9114464.1"/>
    <property type="molecule type" value="Genomic_DNA"/>
</dbReference>
<dbReference type="AlphaFoldDB" id="A0A1I7SBL9"/>
<evidence type="ECO:0000256" key="1">
    <source>
        <dbReference type="SAM" id="SignalP"/>
    </source>
</evidence>
<dbReference type="Proteomes" id="UP000582659">
    <property type="component" value="Unassembled WGS sequence"/>
</dbReference>
<evidence type="ECO:0000313" key="6">
    <source>
        <dbReference type="WBParaSite" id="BXY_1041800.1"/>
    </source>
</evidence>
<gene>
    <name evidence="2" type="ORF">BXYJ_LOCUS8512</name>
</gene>
<dbReference type="Proteomes" id="UP000095284">
    <property type="component" value="Unplaced"/>
</dbReference>
<feature type="chain" id="PRO_5036022146" evidence="1">
    <location>
        <begin position="19"/>
        <end position="109"/>
    </location>
</feature>
<name>A0A1I7SBL9_BURXY</name>